<gene>
    <name evidence="4" type="ORF">GCM10025783_24720</name>
</gene>
<dbReference type="SUPFAM" id="SSF53590">
    <property type="entry name" value="Nucleoside hydrolase"/>
    <property type="match status" value="1"/>
</dbReference>
<organism evidence="4 5">
    <name type="scientific">Amnibacterium soli</name>
    <dbReference type="NCBI Taxonomy" id="1282736"/>
    <lineage>
        <taxon>Bacteria</taxon>
        <taxon>Bacillati</taxon>
        <taxon>Actinomycetota</taxon>
        <taxon>Actinomycetes</taxon>
        <taxon>Micrococcales</taxon>
        <taxon>Microbacteriaceae</taxon>
        <taxon>Amnibacterium</taxon>
    </lineage>
</organism>
<proteinExistence type="predicted"/>
<dbReference type="Proteomes" id="UP001500121">
    <property type="component" value="Unassembled WGS sequence"/>
</dbReference>
<feature type="domain" description="Inosine/uridine-preferring nucleoside hydrolase" evidence="3">
    <location>
        <begin position="7"/>
        <end position="281"/>
    </location>
</feature>
<keyword evidence="2" id="KW-0326">Glycosidase</keyword>
<dbReference type="InterPro" id="IPR036452">
    <property type="entry name" value="Ribo_hydro-like"/>
</dbReference>
<dbReference type="PANTHER" id="PTHR12304:SF4">
    <property type="entry name" value="URIDINE NUCLEOSIDASE"/>
    <property type="match status" value="1"/>
</dbReference>
<dbReference type="InterPro" id="IPR023186">
    <property type="entry name" value="IUNH"/>
</dbReference>
<dbReference type="InterPro" id="IPR001910">
    <property type="entry name" value="Inosine/uridine_hydrolase_dom"/>
</dbReference>
<dbReference type="GO" id="GO:0016787">
    <property type="term" value="F:hydrolase activity"/>
    <property type="evidence" value="ECO:0007669"/>
    <property type="project" value="UniProtKB-KW"/>
</dbReference>
<evidence type="ECO:0000256" key="2">
    <source>
        <dbReference type="ARBA" id="ARBA00023295"/>
    </source>
</evidence>
<comment type="caution">
    <text evidence="4">The sequence shown here is derived from an EMBL/GenBank/DDBJ whole genome shotgun (WGS) entry which is preliminary data.</text>
</comment>
<accession>A0ABP8ZAI5</accession>
<dbReference type="CDD" id="cd02650">
    <property type="entry name" value="nuc_hydro_CaPnhB"/>
    <property type="match status" value="1"/>
</dbReference>
<evidence type="ECO:0000313" key="5">
    <source>
        <dbReference type="Proteomes" id="UP001500121"/>
    </source>
</evidence>
<dbReference type="Gene3D" id="3.90.245.10">
    <property type="entry name" value="Ribonucleoside hydrolase-like"/>
    <property type="match status" value="1"/>
</dbReference>
<dbReference type="EMBL" id="BAABLP010000005">
    <property type="protein sequence ID" value="GAA4751234.1"/>
    <property type="molecule type" value="Genomic_DNA"/>
</dbReference>
<evidence type="ECO:0000259" key="3">
    <source>
        <dbReference type="Pfam" id="PF01156"/>
    </source>
</evidence>
<evidence type="ECO:0000256" key="1">
    <source>
        <dbReference type="ARBA" id="ARBA00022801"/>
    </source>
</evidence>
<dbReference type="PANTHER" id="PTHR12304">
    <property type="entry name" value="INOSINE-URIDINE PREFERRING NUCLEOSIDE HYDROLASE"/>
    <property type="match status" value="1"/>
</dbReference>
<dbReference type="RefSeq" id="WP_345481552.1">
    <property type="nucleotide sequence ID" value="NZ_BAABLP010000005.1"/>
</dbReference>
<evidence type="ECO:0000313" key="4">
    <source>
        <dbReference type="EMBL" id="GAA4751234.1"/>
    </source>
</evidence>
<sequence length="315" mass="32420">MSGAPWYFDCDTGIDDALTLGLLVAEGADVKGIGSVSGNLAAAGGARNTLDLLAVMGRTDVPVAVGAHDPIDGVFGGGAAFVHGENGIGGVELPRVGEPVAESAAEMLVRLAHEHEGALRVLAVGPLTNLALALELEPRLPSLVADVVIMGGAAAVPGNVTAVAEANIINDPIAAQAVFAAEWPVTMVGLDVTMEARFEEAHRQRLEAGGESAKALAAMLGVYFDFYTAILGRPSCALHDPLAAAIALGTLEPTLAPLVPIEVDTTDGPGRGQTIVDRRDRYIGYPARPGLRHRAVLEIPEGFGDALLASLLRLP</sequence>
<protein>
    <submittedName>
        <fullName evidence="4">Nucleoside hydrolase</fullName>
    </submittedName>
</protein>
<reference evidence="5" key="1">
    <citation type="journal article" date="2019" name="Int. J. Syst. Evol. Microbiol.">
        <title>The Global Catalogue of Microorganisms (GCM) 10K type strain sequencing project: providing services to taxonomists for standard genome sequencing and annotation.</title>
        <authorList>
            <consortium name="The Broad Institute Genomics Platform"/>
            <consortium name="The Broad Institute Genome Sequencing Center for Infectious Disease"/>
            <person name="Wu L."/>
            <person name="Ma J."/>
        </authorList>
    </citation>
    <scope>NUCLEOTIDE SEQUENCE [LARGE SCALE GENOMIC DNA]</scope>
    <source>
        <strain evidence="5">JCM 19015</strain>
    </source>
</reference>
<keyword evidence="5" id="KW-1185">Reference proteome</keyword>
<name>A0ABP8ZAI5_9MICO</name>
<keyword evidence="1 4" id="KW-0378">Hydrolase</keyword>
<dbReference type="Pfam" id="PF01156">
    <property type="entry name" value="IU_nuc_hydro"/>
    <property type="match status" value="1"/>
</dbReference>